<dbReference type="GO" id="GO:0009279">
    <property type="term" value="C:cell outer membrane"/>
    <property type="evidence" value="ECO:0007669"/>
    <property type="project" value="UniProtKB-SubCell"/>
</dbReference>
<protein>
    <submittedName>
        <fullName evidence="9">TolC family outer membrane protein</fullName>
    </submittedName>
</protein>
<keyword evidence="5" id="KW-0812">Transmembrane</keyword>
<dbReference type="GO" id="GO:1990281">
    <property type="term" value="C:efflux pump complex"/>
    <property type="evidence" value="ECO:0007669"/>
    <property type="project" value="TreeGrafter"/>
</dbReference>
<dbReference type="NCBIfam" id="TIGR01844">
    <property type="entry name" value="type_I_sec_TolC"/>
    <property type="match status" value="1"/>
</dbReference>
<dbReference type="InterPro" id="IPR003423">
    <property type="entry name" value="OMP_efflux"/>
</dbReference>
<dbReference type="AlphaFoldDB" id="A0A975XTP0"/>
<evidence type="ECO:0000313" key="10">
    <source>
        <dbReference type="Proteomes" id="UP000683428"/>
    </source>
</evidence>
<comment type="subcellular location">
    <subcellularLocation>
        <location evidence="1">Cell outer membrane</location>
    </subcellularLocation>
</comment>
<evidence type="ECO:0000256" key="6">
    <source>
        <dbReference type="ARBA" id="ARBA00023136"/>
    </source>
</evidence>
<organism evidence="9 10">
    <name type="scientific">Azospira inquinata</name>
    <dbReference type="NCBI Taxonomy" id="2785627"/>
    <lineage>
        <taxon>Bacteria</taxon>
        <taxon>Pseudomonadati</taxon>
        <taxon>Pseudomonadota</taxon>
        <taxon>Betaproteobacteria</taxon>
        <taxon>Rhodocyclales</taxon>
        <taxon>Rhodocyclaceae</taxon>
        <taxon>Azospira</taxon>
    </lineage>
</organism>
<evidence type="ECO:0000256" key="4">
    <source>
        <dbReference type="ARBA" id="ARBA00022452"/>
    </source>
</evidence>
<dbReference type="KEGG" id="aiq:Azoinq_08645"/>
<evidence type="ECO:0000313" key="9">
    <source>
        <dbReference type="EMBL" id="QWT47943.1"/>
    </source>
</evidence>
<keyword evidence="4" id="KW-1134">Transmembrane beta strand</keyword>
<keyword evidence="8" id="KW-0732">Signal</keyword>
<dbReference type="GO" id="GO:0015562">
    <property type="term" value="F:efflux transmembrane transporter activity"/>
    <property type="evidence" value="ECO:0007669"/>
    <property type="project" value="InterPro"/>
</dbReference>
<name>A0A975XTP0_9RHOO</name>
<keyword evidence="3" id="KW-0813">Transport</keyword>
<evidence type="ECO:0000256" key="5">
    <source>
        <dbReference type="ARBA" id="ARBA00022692"/>
    </source>
</evidence>
<dbReference type="Proteomes" id="UP000683428">
    <property type="component" value="Chromosome"/>
</dbReference>
<keyword evidence="7" id="KW-0998">Cell outer membrane</keyword>
<keyword evidence="10" id="KW-1185">Reference proteome</keyword>
<feature type="signal peptide" evidence="8">
    <location>
        <begin position="1"/>
        <end position="20"/>
    </location>
</feature>
<evidence type="ECO:0000256" key="8">
    <source>
        <dbReference type="SAM" id="SignalP"/>
    </source>
</evidence>
<comment type="similarity">
    <text evidence="2">Belongs to the outer membrane factor (OMF) (TC 1.B.17) family.</text>
</comment>
<dbReference type="Pfam" id="PF02321">
    <property type="entry name" value="OEP"/>
    <property type="match status" value="2"/>
</dbReference>
<evidence type="ECO:0000256" key="1">
    <source>
        <dbReference type="ARBA" id="ARBA00004442"/>
    </source>
</evidence>
<evidence type="ECO:0000256" key="2">
    <source>
        <dbReference type="ARBA" id="ARBA00007613"/>
    </source>
</evidence>
<dbReference type="InterPro" id="IPR010130">
    <property type="entry name" value="T1SS_OMP_TolC"/>
</dbReference>
<evidence type="ECO:0000256" key="3">
    <source>
        <dbReference type="ARBA" id="ARBA00022448"/>
    </source>
</evidence>
<dbReference type="EMBL" id="CP064782">
    <property type="protein sequence ID" value="QWT47943.1"/>
    <property type="molecule type" value="Genomic_DNA"/>
</dbReference>
<dbReference type="InterPro" id="IPR051906">
    <property type="entry name" value="TolC-like"/>
</dbReference>
<dbReference type="RefSeq" id="WP_216129975.1">
    <property type="nucleotide sequence ID" value="NZ_CP064782.1"/>
</dbReference>
<sequence length="452" mass="48925">MKVCLTPLALALLLWGQAAAAANLAQIYREAQDNDPQFASAKATLDAHREAEAQGLSALLPNVSLGARAGHNNVDMSIHDPSATKDYSYNNHGYTLSLTQPLFRWQSKVQYDQAKLQVAQAEAQFLQAKQDLILRTAQAYFDVLYAQENLRAVLAQKAAIGQQLALAKKSFEVGTVTITDTHEAQARYDLAQAQEIAARNDLEIRERTLQAIIGKEGGDLARLRNGIALSGPKPALMNDWVNAAENGNIGVQVQQIGSDIASREVEKQRAGHYPTVDLVASRNLNSQGRSYTGAAIPGYTVMPIPSLDQTTTTLGVQVNIPLYQGGYVVSKQREAAANYQASLSGLENARRQAALGARQYFLGVTNGLAQVKALEAANVSSKSALDSNKLGYEVGVRINIDVLNAEQQVYTTRRDLAKARFDTLMAQLRLKAAVGTLGDEDVQQVNALLDSH</sequence>
<accession>A0A975XTP0</accession>
<gene>
    <name evidence="9" type="ORF">Azoinq_08645</name>
</gene>
<dbReference type="PANTHER" id="PTHR30026:SF20">
    <property type="entry name" value="OUTER MEMBRANE PROTEIN TOLC"/>
    <property type="match status" value="1"/>
</dbReference>
<evidence type="ECO:0000256" key="7">
    <source>
        <dbReference type="ARBA" id="ARBA00023237"/>
    </source>
</evidence>
<feature type="chain" id="PRO_5037630024" evidence="8">
    <location>
        <begin position="21"/>
        <end position="452"/>
    </location>
</feature>
<proteinExistence type="inferred from homology"/>
<keyword evidence="6" id="KW-0472">Membrane</keyword>
<dbReference type="GO" id="GO:0015288">
    <property type="term" value="F:porin activity"/>
    <property type="evidence" value="ECO:0007669"/>
    <property type="project" value="TreeGrafter"/>
</dbReference>
<reference evidence="9" key="1">
    <citation type="submission" date="2020-11" db="EMBL/GenBank/DDBJ databases">
        <title>Azospira inquinata sp. nov.</title>
        <authorList>
            <person name="Moe W.M."/>
            <person name="Mikes M.C."/>
        </authorList>
    </citation>
    <scope>NUCLEOTIDE SEQUENCE</scope>
    <source>
        <strain evidence="9">Azo-3</strain>
    </source>
</reference>
<dbReference type="PANTHER" id="PTHR30026">
    <property type="entry name" value="OUTER MEMBRANE PROTEIN TOLC"/>
    <property type="match status" value="1"/>
</dbReference>